<evidence type="ECO:0000313" key="1">
    <source>
        <dbReference type="EMBL" id="TNJ28334.1"/>
    </source>
</evidence>
<gene>
    <name evidence="1" type="ORF">GMRT_14125</name>
</gene>
<dbReference type="SMART" id="SM00248">
    <property type="entry name" value="ANK"/>
    <property type="match status" value="3"/>
</dbReference>
<proteinExistence type="predicted"/>
<dbReference type="OrthoDB" id="539213at2759"/>
<name>A0A4Z1SR18_GIAMU</name>
<dbReference type="Proteomes" id="UP000315496">
    <property type="component" value="Chromosome 2"/>
</dbReference>
<dbReference type="AlphaFoldDB" id="A0A4Z1SR18"/>
<dbReference type="SUPFAM" id="SSF48403">
    <property type="entry name" value="Ankyrin repeat"/>
    <property type="match status" value="1"/>
</dbReference>
<dbReference type="VEuPathDB" id="GiardiaDB:GMRT_14125"/>
<dbReference type="EMBL" id="VDLU01000002">
    <property type="protein sequence ID" value="TNJ28334.1"/>
    <property type="molecule type" value="Genomic_DNA"/>
</dbReference>
<dbReference type="PANTHER" id="PTHR24120">
    <property type="entry name" value="GH07239P"/>
    <property type="match status" value="1"/>
</dbReference>
<dbReference type="Gene3D" id="1.25.40.20">
    <property type="entry name" value="Ankyrin repeat-containing domain"/>
    <property type="match status" value="1"/>
</dbReference>
<comment type="caution">
    <text evidence="1">The sequence shown here is derived from an EMBL/GenBank/DDBJ whole genome shotgun (WGS) entry which is preliminary data.</text>
</comment>
<accession>A0A4Z1SR18</accession>
<keyword evidence="2" id="KW-1185">Reference proteome</keyword>
<evidence type="ECO:0000313" key="2">
    <source>
        <dbReference type="Proteomes" id="UP000315496"/>
    </source>
</evidence>
<sequence>MSRKLQSLPAQRMYRVVVRFLLGIAHWNRDAEGVDRRVASRFNYRHPLLFSSPIPPPGLLLLKANTVKDGMFPLEHALETDNLLEVERLARHTIPSTFRINRMLHLLLGQPKYQNALRDLIDANLSRPVSYGWIQQALQNKNLPDDIAELIRSHMCPTTPMKPGAYAKQERRERTPLHNAVLANDLKLVHANLQYLGGRDINGDTALIYAARSAHVYCIEMLIGEVGLSNDKGETALMWAAFRGSTQCIKILAPHELKYVTDKDKMSALLWSLQHVSFTSTFLSYLIPEEDLKDAYGIDPTSLAKYLDLDKTLERARNSSS</sequence>
<dbReference type="InterPro" id="IPR036770">
    <property type="entry name" value="Ankyrin_rpt-contain_sf"/>
</dbReference>
<dbReference type="PANTHER" id="PTHR24120:SF4">
    <property type="entry name" value="GH07239P"/>
    <property type="match status" value="1"/>
</dbReference>
<reference evidence="1 2" key="1">
    <citation type="submission" date="2019-05" db="EMBL/GenBank/DDBJ databases">
        <title>The compact genome of Giardia muris reveals important steps in the evolution of intestinal protozoan parasites.</title>
        <authorList>
            <person name="Xu F."/>
            <person name="Jimenez-Gonzalez A."/>
            <person name="Einarsson E."/>
            <person name="Astvaldsson A."/>
            <person name="Peirasmaki D."/>
            <person name="Eckmann L."/>
            <person name="Andersson J.O."/>
            <person name="Svard S.G."/>
            <person name="Jerlstrom-Hultqvist J."/>
        </authorList>
    </citation>
    <scope>NUCLEOTIDE SEQUENCE [LARGE SCALE GENOMIC DNA]</scope>
    <source>
        <strain evidence="1 2">Roberts-Thomson</strain>
    </source>
</reference>
<organism evidence="1 2">
    <name type="scientific">Giardia muris</name>
    <dbReference type="NCBI Taxonomy" id="5742"/>
    <lineage>
        <taxon>Eukaryota</taxon>
        <taxon>Metamonada</taxon>
        <taxon>Diplomonadida</taxon>
        <taxon>Hexamitidae</taxon>
        <taxon>Giardiinae</taxon>
        <taxon>Giardia</taxon>
    </lineage>
</organism>
<dbReference type="Pfam" id="PF12796">
    <property type="entry name" value="Ank_2"/>
    <property type="match status" value="2"/>
</dbReference>
<protein>
    <submittedName>
        <fullName evidence="1">Ankyrin repeat protein 1</fullName>
    </submittedName>
</protein>
<dbReference type="InterPro" id="IPR002110">
    <property type="entry name" value="Ankyrin_rpt"/>
</dbReference>